<dbReference type="GO" id="GO:0000271">
    <property type="term" value="P:polysaccharide biosynthetic process"/>
    <property type="evidence" value="ECO:0007669"/>
    <property type="project" value="InterPro"/>
</dbReference>
<feature type="transmembrane region" description="Helical" evidence="6">
    <location>
        <begin position="39"/>
        <end position="57"/>
    </location>
</feature>
<evidence type="ECO:0000256" key="1">
    <source>
        <dbReference type="ARBA" id="ARBA00004141"/>
    </source>
</evidence>
<evidence type="ECO:0000256" key="6">
    <source>
        <dbReference type="SAM" id="Phobius"/>
    </source>
</evidence>
<feature type="transmembrane region" description="Helical" evidence="6">
    <location>
        <begin position="78"/>
        <end position="101"/>
    </location>
</feature>
<evidence type="ECO:0000256" key="2">
    <source>
        <dbReference type="ARBA" id="ARBA00009399"/>
    </source>
</evidence>
<evidence type="ECO:0000313" key="9">
    <source>
        <dbReference type="Proteomes" id="UP000232587"/>
    </source>
</evidence>
<feature type="domain" description="GtrA/DPMS transmembrane" evidence="7">
    <location>
        <begin position="12"/>
        <end position="129"/>
    </location>
</feature>
<feature type="transmembrane region" description="Helical" evidence="6">
    <location>
        <begin position="12"/>
        <end position="33"/>
    </location>
</feature>
<dbReference type="InterPro" id="IPR007267">
    <property type="entry name" value="GtrA_DPMS_TM"/>
</dbReference>
<keyword evidence="5 6" id="KW-0472">Membrane</keyword>
<dbReference type="InterPro" id="IPR051401">
    <property type="entry name" value="GtrA_CellWall_Glycosyl"/>
</dbReference>
<accession>A0A2N0H5E2</accession>
<dbReference type="RefSeq" id="WP_232730254.1">
    <property type="nucleotide sequence ID" value="NZ_PHUF01000005.1"/>
</dbReference>
<dbReference type="AlphaFoldDB" id="A0A2N0H5E2"/>
<comment type="similarity">
    <text evidence="2">Belongs to the GtrA family.</text>
</comment>
<dbReference type="GO" id="GO:0005886">
    <property type="term" value="C:plasma membrane"/>
    <property type="evidence" value="ECO:0007669"/>
    <property type="project" value="TreeGrafter"/>
</dbReference>
<organism evidence="8 9">
    <name type="scientific">Novosphingobium kunmingense</name>
    <dbReference type="NCBI Taxonomy" id="1211806"/>
    <lineage>
        <taxon>Bacteria</taxon>
        <taxon>Pseudomonadati</taxon>
        <taxon>Pseudomonadota</taxon>
        <taxon>Alphaproteobacteria</taxon>
        <taxon>Sphingomonadales</taxon>
        <taxon>Sphingomonadaceae</taxon>
        <taxon>Novosphingobium</taxon>
    </lineage>
</organism>
<proteinExistence type="inferred from homology"/>
<dbReference type="Pfam" id="PF04138">
    <property type="entry name" value="GtrA_DPMS_TM"/>
    <property type="match status" value="1"/>
</dbReference>
<evidence type="ECO:0000256" key="4">
    <source>
        <dbReference type="ARBA" id="ARBA00022989"/>
    </source>
</evidence>
<reference evidence="8 9" key="1">
    <citation type="submission" date="2017-11" db="EMBL/GenBank/DDBJ databases">
        <title>Genomic Encyclopedia of Type Strains, Phase III (KMG-III): the genomes of soil and plant-associated and newly described type strains.</title>
        <authorList>
            <person name="Whitman W."/>
        </authorList>
    </citation>
    <scope>NUCLEOTIDE SEQUENCE [LARGE SCALE GENOMIC DNA]</scope>
    <source>
        <strain evidence="8 9">CGMCC 1.12274</strain>
    </source>
</reference>
<dbReference type="Proteomes" id="UP000232587">
    <property type="component" value="Unassembled WGS sequence"/>
</dbReference>
<gene>
    <name evidence="8" type="ORF">B0I00_2803</name>
</gene>
<evidence type="ECO:0000256" key="3">
    <source>
        <dbReference type="ARBA" id="ARBA00022692"/>
    </source>
</evidence>
<keyword evidence="3 6" id="KW-0812">Transmembrane</keyword>
<comment type="caution">
    <text evidence="8">The sequence shown here is derived from an EMBL/GenBank/DDBJ whole genome shotgun (WGS) entry which is preliminary data.</text>
</comment>
<sequence>MLRRAADLVLLRYLLASVLALGVDVGTFVTLLHGGVSPTLAATAGYSLGIVAHWLLSSRAVFTEGVAERGPRRTRQKALFVLSALAGLGVTTLIVGGASTAGLDPRLAKIFAIGVSFTLTWLLRKAVIFRAVAPA</sequence>
<evidence type="ECO:0000313" key="8">
    <source>
        <dbReference type="EMBL" id="PKB14171.1"/>
    </source>
</evidence>
<dbReference type="PANTHER" id="PTHR38459:SF1">
    <property type="entry name" value="PROPHAGE BACTOPRENOL-LINKED GLUCOSE TRANSLOCASE HOMOLOG"/>
    <property type="match status" value="1"/>
</dbReference>
<evidence type="ECO:0000256" key="5">
    <source>
        <dbReference type="ARBA" id="ARBA00023136"/>
    </source>
</evidence>
<keyword evidence="4 6" id="KW-1133">Transmembrane helix</keyword>
<dbReference type="EMBL" id="PHUF01000005">
    <property type="protein sequence ID" value="PKB14171.1"/>
    <property type="molecule type" value="Genomic_DNA"/>
</dbReference>
<keyword evidence="9" id="KW-1185">Reference proteome</keyword>
<comment type="subcellular location">
    <subcellularLocation>
        <location evidence="1">Membrane</location>
        <topology evidence="1">Multi-pass membrane protein</topology>
    </subcellularLocation>
</comment>
<dbReference type="PANTHER" id="PTHR38459">
    <property type="entry name" value="PROPHAGE BACTOPRENOL-LINKED GLUCOSE TRANSLOCASE HOMOLOG"/>
    <property type="match status" value="1"/>
</dbReference>
<name>A0A2N0H5E2_9SPHN</name>
<feature type="transmembrane region" description="Helical" evidence="6">
    <location>
        <begin position="107"/>
        <end position="123"/>
    </location>
</feature>
<protein>
    <submittedName>
        <fullName evidence="8">Putative flippase GtrA</fullName>
    </submittedName>
</protein>
<evidence type="ECO:0000259" key="7">
    <source>
        <dbReference type="Pfam" id="PF04138"/>
    </source>
</evidence>